<keyword evidence="2" id="KW-1185">Reference proteome</keyword>
<gene>
    <name evidence="1" type="ORF">ACFO3Q_04565</name>
</gene>
<dbReference type="InterPro" id="IPR021649">
    <property type="entry name" value="DUF3247"/>
</dbReference>
<dbReference type="EMBL" id="JBHSGG010000011">
    <property type="protein sequence ID" value="MFC4727443.1"/>
    <property type="molecule type" value="Genomic_DNA"/>
</dbReference>
<dbReference type="Proteomes" id="UP001595892">
    <property type="component" value="Unassembled WGS sequence"/>
</dbReference>
<name>A0ABV9NLJ9_9GAMM</name>
<comment type="caution">
    <text evidence="1">The sequence shown here is derived from an EMBL/GenBank/DDBJ whole genome shotgun (WGS) entry which is preliminary data.</text>
</comment>
<sequence length="108" mass="12013">MGAFANNVYTDEATIDAIEARIRELPQSARVKVTLSNGQVYVGTVAERPNIQVFRNADGDEGNNAIVKLEDPLDAHQDAYLWIDEIVKVERVLQGPLDPDDLKPLRPE</sequence>
<dbReference type="Gene3D" id="2.30.30.720">
    <property type="entry name" value="Protein of unknown function (DUF3247)"/>
    <property type="match status" value="1"/>
</dbReference>
<proteinExistence type="predicted"/>
<accession>A0ABV9NLJ9</accession>
<protein>
    <submittedName>
        <fullName evidence="1">DUF3247 family protein</fullName>
    </submittedName>
</protein>
<organism evidence="1 2">
    <name type="scientific">Coralloluteibacterium thermophilum</name>
    <dbReference type="NCBI Taxonomy" id="2707049"/>
    <lineage>
        <taxon>Bacteria</taxon>
        <taxon>Pseudomonadati</taxon>
        <taxon>Pseudomonadota</taxon>
        <taxon>Gammaproteobacteria</taxon>
        <taxon>Lysobacterales</taxon>
        <taxon>Lysobacteraceae</taxon>
        <taxon>Coralloluteibacterium</taxon>
    </lineage>
</organism>
<dbReference type="Pfam" id="PF11607">
    <property type="entry name" value="DUF3247"/>
    <property type="match status" value="1"/>
</dbReference>
<dbReference type="RefSeq" id="WP_377003453.1">
    <property type="nucleotide sequence ID" value="NZ_JBHSGG010000011.1"/>
</dbReference>
<evidence type="ECO:0000313" key="1">
    <source>
        <dbReference type="EMBL" id="MFC4727443.1"/>
    </source>
</evidence>
<reference evidence="2" key="1">
    <citation type="journal article" date="2019" name="Int. J. Syst. Evol. Microbiol.">
        <title>The Global Catalogue of Microorganisms (GCM) 10K type strain sequencing project: providing services to taxonomists for standard genome sequencing and annotation.</title>
        <authorList>
            <consortium name="The Broad Institute Genomics Platform"/>
            <consortium name="The Broad Institute Genome Sequencing Center for Infectious Disease"/>
            <person name="Wu L."/>
            <person name="Ma J."/>
        </authorList>
    </citation>
    <scope>NUCLEOTIDE SEQUENCE [LARGE SCALE GENOMIC DNA]</scope>
    <source>
        <strain evidence="2">CGMCC 1.13574</strain>
    </source>
</reference>
<evidence type="ECO:0000313" key="2">
    <source>
        <dbReference type="Proteomes" id="UP001595892"/>
    </source>
</evidence>